<proteinExistence type="predicted"/>
<evidence type="ECO:0008006" key="3">
    <source>
        <dbReference type="Google" id="ProtNLM"/>
    </source>
</evidence>
<gene>
    <name evidence="1" type="ORF">DI53_3552</name>
</gene>
<dbReference type="RefSeq" id="WP_037502864.1">
    <property type="nucleotide sequence ID" value="NZ_JJMU01000066.1"/>
</dbReference>
<dbReference type="PROSITE" id="PS51257">
    <property type="entry name" value="PROKAR_LIPOPROTEIN"/>
    <property type="match status" value="1"/>
</dbReference>
<comment type="caution">
    <text evidence="1">The sequence shown here is derived from an EMBL/GenBank/DDBJ whole genome shotgun (WGS) entry which is preliminary data.</text>
</comment>
<dbReference type="AlphaFoldDB" id="A0A0B8SYQ2"/>
<evidence type="ECO:0000313" key="1">
    <source>
        <dbReference type="EMBL" id="KGE12512.1"/>
    </source>
</evidence>
<sequence length="398" mass="46132">MKYRTTYIHSLIISLIFFLSCGERRDPTALYYFPNADTTYVGVKNGLGDIIIPAEHPSLNNADINFLYFGRTNNNYKRRVFYTNNDSLIPEARYDFEKPITGPVIQFFGLSIGSKAAMEGPRIPAGEVYSRKGKFLYYIAGYAARQYTGYYIITPQPFAEGYGLYVEKGKLGYIDGVGNKITTANWEYAEPFNYGYAKVYRGRWEQVQLPGYMDHRPLNDTSNIAYINVKGEIIKHYNIAKGDKDYHILLENENGYLPYPFSYTAKEQSILDSLNNIKAIGYTNIIDILSVEYKKERLHFEITARPKPGFPYYYVQGYWGDLGDSRYTFLVHEDTHAVFHYGQPFFMEEVKTSLSQWIVNGLQETNERWSEEMPGVKLDMDVARELRYWKQKAKEEGK</sequence>
<name>A0A0B8SYQ2_9SPHI</name>
<reference evidence="1 2" key="2">
    <citation type="journal article" date="2015" name="PLoS ONE">
        <title>Whole-Genome Optical Mapping and Finished Genome Sequence of Sphingobacterium deserti sp. nov., a New Species Isolated from the Western Desert of China.</title>
        <authorList>
            <person name="Teng C."/>
            <person name="Zhou Z."/>
            <person name="Molnar I."/>
            <person name="Li X."/>
            <person name="Tang R."/>
            <person name="Chen M."/>
            <person name="Wang L."/>
            <person name="Su S."/>
            <person name="Zhang W."/>
            <person name="Lin M."/>
        </authorList>
    </citation>
    <scope>NUCLEOTIDE SEQUENCE [LARGE SCALE GENOMIC DNA]</scope>
    <source>
        <strain evidence="2">ACCC05744</strain>
    </source>
</reference>
<dbReference type="EMBL" id="JJMU01000066">
    <property type="protein sequence ID" value="KGE12512.1"/>
    <property type="molecule type" value="Genomic_DNA"/>
</dbReference>
<keyword evidence="2" id="KW-1185">Reference proteome</keyword>
<dbReference type="PATRIC" id="fig|1229276.3.peg.3668"/>
<accession>A0A0B8SYQ2</accession>
<organism evidence="1 2">
    <name type="scientific">Sphingobacterium deserti</name>
    <dbReference type="NCBI Taxonomy" id="1229276"/>
    <lineage>
        <taxon>Bacteria</taxon>
        <taxon>Pseudomonadati</taxon>
        <taxon>Bacteroidota</taxon>
        <taxon>Sphingobacteriia</taxon>
        <taxon>Sphingobacteriales</taxon>
        <taxon>Sphingobacteriaceae</taxon>
        <taxon>Sphingobacterium</taxon>
    </lineage>
</organism>
<dbReference type="STRING" id="1229276.DI53_3552"/>
<dbReference type="OrthoDB" id="697275at2"/>
<evidence type="ECO:0000313" key="2">
    <source>
        <dbReference type="Proteomes" id="UP000031802"/>
    </source>
</evidence>
<protein>
    <recommendedName>
        <fullName evidence="3">KWG Leptospira repeat protein</fullName>
    </recommendedName>
</protein>
<dbReference type="Proteomes" id="UP000031802">
    <property type="component" value="Unassembled WGS sequence"/>
</dbReference>
<reference evidence="2" key="1">
    <citation type="submission" date="2014-04" db="EMBL/GenBank/DDBJ databases">
        <title>Whole-Genome optical mapping and complete genome sequence of Sphingobacterium deserti sp. nov., a new spaces isolated from desert in the west of China.</title>
        <authorList>
            <person name="Teng C."/>
            <person name="Zhou Z."/>
            <person name="Li X."/>
            <person name="Chen M."/>
            <person name="Lin M."/>
            <person name="Wang L."/>
            <person name="Su S."/>
            <person name="Zhang C."/>
            <person name="Zhang W."/>
        </authorList>
    </citation>
    <scope>NUCLEOTIDE SEQUENCE [LARGE SCALE GENOMIC DNA]</scope>
    <source>
        <strain evidence="2">ACCC05744</strain>
    </source>
</reference>